<evidence type="ECO:0000256" key="2">
    <source>
        <dbReference type="ARBA" id="ARBA00023002"/>
    </source>
</evidence>
<dbReference type="Gene3D" id="3.40.50.720">
    <property type="entry name" value="NAD(P)-binding Rossmann-like Domain"/>
    <property type="match status" value="1"/>
</dbReference>
<dbReference type="InterPro" id="IPR002347">
    <property type="entry name" value="SDR_fam"/>
</dbReference>
<gene>
    <name evidence="3" type="ORF">HZF05_06890</name>
</gene>
<dbReference type="EMBL" id="JACEIB010000003">
    <property type="protein sequence ID" value="MBA2933825.1"/>
    <property type="molecule type" value="Genomic_DNA"/>
</dbReference>
<name>A0A838L552_9SPHN</name>
<dbReference type="Proteomes" id="UP000570166">
    <property type="component" value="Unassembled WGS sequence"/>
</dbReference>
<dbReference type="InterPro" id="IPR036291">
    <property type="entry name" value="NAD(P)-bd_dom_sf"/>
</dbReference>
<reference evidence="3 4" key="1">
    <citation type="submission" date="2020-07" db="EMBL/GenBank/DDBJ databases">
        <authorList>
            <person name="Sun Q."/>
        </authorList>
    </citation>
    <scope>NUCLEOTIDE SEQUENCE [LARGE SCALE GENOMIC DNA]</scope>
    <source>
        <strain evidence="3 4">CGMCC 1.13654</strain>
    </source>
</reference>
<dbReference type="GO" id="GO:0016491">
    <property type="term" value="F:oxidoreductase activity"/>
    <property type="evidence" value="ECO:0007669"/>
    <property type="project" value="UniProtKB-KW"/>
</dbReference>
<dbReference type="SUPFAM" id="SSF51735">
    <property type="entry name" value="NAD(P)-binding Rossmann-fold domains"/>
    <property type="match status" value="1"/>
</dbReference>
<comment type="similarity">
    <text evidence="1">Belongs to the short-chain dehydrogenases/reductases (SDR) family.</text>
</comment>
<proteinExistence type="inferred from homology"/>
<dbReference type="Pfam" id="PF13561">
    <property type="entry name" value="adh_short_C2"/>
    <property type="match status" value="1"/>
</dbReference>
<sequence>MYAPFDLTGKTVLVTGGNIGIGLAMGQALADAGADIVLWGSNAERNECARNTLAASGRHVLAQRVDVTDEAAIVAAMAEAIAEMGRIDTVIANAGTGGIATPFVETTANDLRRVLAINLDGAYFTAREACRHMVARARMGDPGGSIVLVGSAGTDSGMPRFGPYAASKGALAPLMRSILAEHARHGIRVNLIQPGFIRTEMTDHFREKEKTEEWILASIPQRRWGHPTECGGIAIYLASDASSYQSGSTITIDGGFLAS</sequence>
<keyword evidence="4" id="KW-1185">Reference proteome</keyword>
<keyword evidence="2" id="KW-0560">Oxidoreductase</keyword>
<evidence type="ECO:0000313" key="3">
    <source>
        <dbReference type="EMBL" id="MBA2933825.1"/>
    </source>
</evidence>
<dbReference type="PRINTS" id="PR00080">
    <property type="entry name" value="SDRFAMILY"/>
</dbReference>
<protein>
    <submittedName>
        <fullName evidence="3">SDR family oxidoreductase</fullName>
    </submittedName>
</protein>
<organism evidence="3 4">
    <name type="scientific">Sphingomonas chungangi</name>
    <dbReference type="NCBI Taxonomy" id="2683589"/>
    <lineage>
        <taxon>Bacteria</taxon>
        <taxon>Pseudomonadati</taxon>
        <taxon>Pseudomonadota</taxon>
        <taxon>Alphaproteobacteria</taxon>
        <taxon>Sphingomonadales</taxon>
        <taxon>Sphingomonadaceae</taxon>
        <taxon>Sphingomonas</taxon>
    </lineage>
</organism>
<dbReference type="PRINTS" id="PR00081">
    <property type="entry name" value="GDHRDH"/>
</dbReference>
<dbReference type="PANTHER" id="PTHR43669">
    <property type="entry name" value="5-KETO-D-GLUCONATE 5-REDUCTASE"/>
    <property type="match status" value="1"/>
</dbReference>
<accession>A0A838L552</accession>
<dbReference type="FunFam" id="3.40.50.720:FF:000084">
    <property type="entry name" value="Short-chain dehydrogenase reductase"/>
    <property type="match status" value="1"/>
</dbReference>
<dbReference type="RefSeq" id="WP_160363619.1">
    <property type="nucleotide sequence ID" value="NZ_JACEIB010000003.1"/>
</dbReference>
<evidence type="ECO:0000313" key="4">
    <source>
        <dbReference type="Proteomes" id="UP000570166"/>
    </source>
</evidence>
<evidence type="ECO:0000256" key="1">
    <source>
        <dbReference type="ARBA" id="ARBA00006484"/>
    </source>
</evidence>
<comment type="caution">
    <text evidence="3">The sequence shown here is derived from an EMBL/GenBank/DDBJ whole genome shotgun (WGS) entry which is preliminary data.</text>
</comment>
<dbReference type="AlphaFoldDB" id="A0A838L552"/>
<dbReference type="PANTHER" id="PTHR43669:SF3">
    <property type="entry name" value="ALCOHOL DEHYDROGENASE, PUTATIVE (AFU_ORTHOLOGUE AFUA_3G03445)-RELATED"/>
    <property type="match status" value="1"/>
</dbReference>